<dbReference type="AlphaFoldDB" id="A0A3M7Q3M1"/>
<feature type="domain" description="Caspase family p20" evidence="6">
    <location>
        <begin position="11"/>
        <end position="134"/>
    </location>
</feature>
<feature type="repeat" description="WD" evidence="5">
    <location>
        <begin position="488"/>
        <end position="528"/>
    </location>
</feature>
<dbReference type="STRING" id="10195.A0A3M7Q3M1"/>
<keyword evidence="4" id="KW-0677">Repeat</keyword>
<dbReference type="Pfam" id="PF00400">
    <property type="entry name" value="WD40"/>
    <property type="match status" value="6"/>
</dbReference>
<organism evidence="7 8">
    <name type="scientific">Brachionus plicatilis</name>
    <name type="common">Marine rotifer</name>
    <name type="synonym">Brachionus muelleri</name>
    <dbReference type="NCBI Taxonomy" id="10195"/>
    <lineage>
        <taxon>Eukaryota</taxon>
        <taxon>Metazoa</taxon>
        <taxon>Spiralia</taxon>
        <taxon>Gnathifera</taxon>
        <taxon>Rotifera</taxon>
        <taxon>Eurotatoria</taxon>
        <taxon>Monogononta</taxon>
        <taxon>Pseudotrocha</taxon>
        <taxon>Ploima</taxon>
        <taxon>Brachionidae</taxon>
        <taxon>Brachionus</taxon>
    </lineage>
</organism>
<dbReference type="InterPro" id="IPR001680">
    <property type="entry name" value="WD40_rpt"/>
</dbReference>
<evidence type="ECO:0000256" key="5">
    <source>
        <dbReference type="PROSITE-ProRule" id="PRU00221"/>
    </source>
</evidence>
<dbReference type="GO" id="GO:0006888">
    <property type="term" value="P:endoplasmic reticulum to Golgi vesicle-mediated transport"/>
    <property type="evidence" value="ECO:0007669"/>
    <property type="project" value="TreeGrafter"/>
</dbReference>
<feature type="repeat" description="WD" evidence="5">
    <location>
        <begin position="242"/>
        <end position="282"/>
    </location>
</feature>
<dbReference type="InterPro" id="IPR020472">
    <property type="entry name" value="WD40_PAC1"/>
</dbReference>
<dbReference type="GO" id="GO:0006508">
    <property type="term" value="P:proteolysis"/>
    <property type="evidence" value="ECO:0007669"/>
    <property type="project" value="InterPro"/>
</dbReference>
<dbReference type="InterPro" id="IPR036322">
    <property type="entry name" value="WD40_repeat_dom_sf"/>
</dbReference>
<evidence type="ECO:0000256" key="4">
    <source>
        <dbReference type="ARBA" id="ARBA00022737"/>
    </source>
</evidence>
<dbReference type="Pfam" id="PF00656">
    <property type="entry name" value="Peptidase_C14"/>
    <property type="match status" value="1"/>
</dbReference>
<dbReference type="PANTHER" id="PTHR19876">
    <property type="entry name" value="COATOMER"/>
    <property type="match status" value="1"/>
</dbReference>
<dbReference type="PRINTS" id="PR00320">
    <property type="entry name" value="GPROTEINBRPT"/>
</dbReference>
<feature type="repeat" description="WD" evidence="5">
    <location>
        <begin position="406"/>
        <end position="446"/>
    </location>
</feature>
<evidence type="ECO:0000313" key="8">
    <source>
        <dbReference type="Proteomes" id="UP000276133"/>
    </source>
</evidence>
<comment type="caution">
    <text evidence="7">The sequence shown here is derived from an EMBL/GenBank/DDBJ whole genome shotgun (WGS) entry which is preliminary data.</text>
</comment>
<dbReference type="GO" id="GO:0004197">
    <property type="term" value="F:cysteine-type endopeptidase activity"/>
    <property type="evidence" value="ECO:0007669"/>
    <property type="project" value="InterPro"/>
</dbReference>
<dbReference type="SUPFAM" id="SSF50978">
    <property type="entry name" value="WD40 repeat-like"/>
    <property type="match status" value="1"/>
</dbReference>
<dbReference type="InterPro" id="IPR011600">
    <property type="entry name" value="Pept_C14_caspase"/>
</dbReference>
<evidence type="ECO:0000256" key="1">
    <source>
        <dbReference type="ARBA" id="ARBA00004347"/>
    </source>
</evidence>
<keyword evidence="8" id="KW-1185">Reference proteome</keyword>
<dbReference type="GO" id="GO:0030126">
    <property type="term" value="C:COPI vesicle coat"/>
    <property type="evidence" value="ECO:0007669"/>
    <property type="project" value="TreeGrafter"/>
</dbReference>
<dbReference type="PROSITE" id="PS50231">
    <property type="entry name" value="RICIN_B_LECTIN"/>
    <property type="match status" value="1"/>
</dbReference>
<gene>
    <name evidence="7" type="ORF">BpHYR1_012466</name>
</gene>
<dbReference type="PRINTS" id="PR00376">
    <property type="entry name" value="IL1BCENZYME"/>
</dbReference>
<dbReference type="InterPro" id="IPR015917">
    <property type="entry name" value="Pept_C14A"/>
</dbReference>
<dbReference type="PROSITE" id="PS00678">
    <property type="entry name" value="WD_REPEATS_1"/>
    <property type="match status" value="6"/>
</dbReference>
<feature type="repeat" description="WD" evidence="5">
    <location>
        <begin position="365"/>
        <end position="405"/>
    </location>
</feature>
<comment type="similarity">
    <text evidence="2">Belongs to the peptidase C14A family.</text>
</comment>
<dbReference type="OrthoDB" id="400at2759"/>
<dbReference type="PROSITE" id="PS50208">
    <property type="entry name" value="CASPASE_P20"/>
    <property type="match status" value="1"/>
</dbReference>
<dbReference type="PANTHER" id="PTHR19876:SF2">
    <property type="entry name" value="COATOMER SUBUNIT BETA"/>
    <property type="match status" value="1"/>
</dbReference>
<dbReference type="InterPro" id="IPR029030">
    <property type="entry name" value="Caspase-like_dom_sf"/>
</dbReference>
<dbReference type="EMBL" id="REGN01007674">
    <property type="protein sequence ID" value="RNA05561.1"/>
    <property type="molecule type" value="Genomic_DNA"/>
</dbReference>
<dbReference type="SMART" id="SM00115">
    <property type="entry name" value="CASc"/>
    <property type="match status" value="1"/>
</dbReference>
<sequence>MSDKYCVYIPKPGKVFIFANGYFNRNSKVEDQPNIHNDIELIEKTFANLGYDIQKKIEASSKEIEEHLTEIKSTDFSNYSCVIIFIDSNGDLDKIYGNDGKMVFVRRFFESFKQNQTLRDRSKLFFIDVCGGENIKKSETLACGNFISKSQANQEKNILNRYETAEDFKSSVNFLFIYYFKGSQYLHNRCNQVYNRNEETEQILQKIKNLILIEDSNEVKKQSEKNTSNLYQNTIKACTSTLRGHTDSVNCLELIDQYTLASGSCDTTIKLWNLKDKTCINSFEEHTNSIFCLQLIDKNTLASGSNNETIKFWNLKNSTCKNIIESGTILVRCFQLIDKNTLAIGTENFTIEIMNLKNSTCIYTLDAHKDSVRCLQLIDKDTLASGSCDANIKIWNLRNNTCIETLKGHIYSVWCLELIDTNTLASGSDDFTIKIWNLQNYNCINTLIGHTHSVWCLQLIDNNTLASGSSDTKIKIWNLKNNTCIDTLEGHQDSVCCFKLLDNRTLASGSDDNTIKIWNLISDQNLNT</sequence>
<dbReference type="Gene3D" id="3.40.50.1460">
    <property type="match status" value="1"/>
</dbReference>
<name>A0A3M7Q3M1_BRAPC</name>
<feature type="repeat" description="WD" evidence="5">
    <location>
        <begin position="283"/>
        <end position="323"/>
    </location>
</feature>
<dbReference type="GO" id="GO:0006890">
    <property type="term" value="P:retrograde vesicle-mediated transport, Golgi to endoplasmic reticulum"/>
    <property type="evidence" value="ECO:0007669"/>
    <property type="project" value="TreeGrafter"/>
</dbReference>
<reference evidence="7 8" key="1">
    <citation type="journal article" date="2018" name="Sci. Rep.">
        <title>Genomic signatures of local adaptation to the degree of environmental predictability in rotifers.</title>
        <authorList>
            <person name="Franch-Gras L."/>
            <person name="Hahn C."/>
            <person name="Garcia-Roger E.M."/>
            <person name="Carmona M.J."/>
            <person name="Serra M."/>
            <person name="Gomez A."/>
        </authorList>
    </citation>
    <scope>NUCLEOTIDE SEQUENCE [LARGE SCALE GENOMIC DNA]</scope>
    <source>
        <strain evidence="7">HYR1</strain>
    </source>
</reference>
<dbReference type="GO" id="GO:0006886">
    <property type="term" value="P:intracellular protein transport"/>
    <property type="evidence" value="ECO:0007669"/>
    <property type="project" value="TreeGrafter"/>
</dbReference>
<evidence type="ECO:0000313" key="7">
    <source>
        <dbReference type="EMBL" id="RNA05561.1"/>
    </source>
</evidence>
<dbReference type="GO" id="GO:0006891">
    <property type="term" value="P:intra-Golgi vesicle-mediated transport"/>
    <property type="evidence" value="ECO:0007669"/>
    <property type="project" value="TreeGrafter"/>
</dbReference>
<dbReference type="PROSITE" id="PS50294">
    <property type="entry name" value="WD_REPEATS_REGION"/>
    <property type="match status" value="5"/>
</dbReference>
<accession>A0A3M7Q3M1</accession>
<proteinExistence type="inferred from homology"/>
<dbReference type="InterPro" id="IPR015943">
    <property type="entry name" value="WD40/YVTN_repeat-like_dom_sf"/>
</dbReference>
<evidence type="ECO:0000256" key="2">
    <source>
        <dbReference type="ARBA" id="ARBA00010134"/>
    </source>
</evidence>
<dbReference type="SMART" id="SM00320">
    <property type="entry name" value="WD40"/>
    <property type="match status" value="6"/>
</dbReference>
<comment type="subcellular location">
    <subcellularLocation>
        <location evidence="1">Cytoplasmic vesicle</location>
        <location evidence="1">COPI-coated vesicle membrane</location>
        <topology evidence="1">Peripheral membrane protein</topology>
        <orientation evidence="1">Cytoplasmic side</orientation>
    </subcellularLocation>
</comment>
<dbReference type="SUPFAM" id="SSF52129">
    <property type="entry name" value="Caspase-like"/>
    <property type="match status" value="1"/>
</dbReference>
<dbReference type="Gene3D" id="2.130.10.10">
    <property type="entry name" value="YVTN repeat-like/Quinoprotein amine dehydrogenase"/>
    <property type="match status" value="2"/>
</dbReference>
<protein>
    <recommendedName>
        <fullName evidence="6">Caspase family p20 domain-containing protein</fullName>
    </recommendedName>
</protein>
<dbReference type="InterPro" id="IPR001309">
    <property type="entry name" value="Pept_C14_p20"/>
</dbReference>
<dbReference type="Proteomes" id="UP000276133">
    <property type="component" value="Unassembled WGS sequence"/>
</dbReference>
<evidence type="ECO:0000259" key="6">
    <source>
        <dbReference type="PROSITE" id="PS50208"/>
    </source>
</evidence>
<evidence type="ECO:0000256" key="3">
    <source>
        <dbReference type="ARBA" id="ARBA00022574"/>
    </source>
</evidence>
<dbReference type="PROSITE" id="PS50082">
    <property type="entry name" value="WD_REPEATS_2"/>
    <property type="match status" value="6"/>
</dbReference>
<keyword evidence="3 5" id="KW-0853">WD repeat</keyword>
<dbReference type="InterPro" id="IPR019775">
    <property type="entry name" value="WD40_repeat_CS"/>
</dbReference>
<dbReference type="InterPro" id="IPR050844">
    <property type="entry name" value="Coatomer_complex_subunit"/>
</dbReference>
<dbReference type="CDD" id="cd00200">
    <property type="entry name" value="WD40"/>
    <property type="match status" value="1"/>
</dbReference>
<feature type="repeat" description="WD" evidence="5">
    <location>
        <begin position="447"/>
        <end position="487"/>
    </location>
</feature>